<proteinExistence type="predicted"/>
<comment type="caution">
    <text evidence="2">The sequence shown here is derived from an EMBL/GenBank/DDBJ whole genome shotgun (WGS) entry which is preliminary data.</text>
</comment>
<sequence length="121" mass="14284">MSFIDTSYRESPPVFNPGNMVWLSSKNTKSTRPTRKLPKRWLGPFLILKKVSTHSYHLKLPFKLKSIHPVFHIFLLKPVKTSTIPNWHQEPPPPILIEEEEKWEVPKSWIPISREEKYGIK</sequence>
<gene>
    <name evidence="2" type="ORF">O181_076728</name>
</gene>
<evidence type="ECO:0000313" key="3">
    <source>
        <dbReference type="Proteomes" id="UP000765509"/>
    </source>
</evidence>
<keyword evidence="3" id="KW-1185">Reference proteome</keyword>
<name>A0A9Q3FFL0_9BASI</name>
<dbReference type="InterPro" id="IPR056924">
    <property type="entry name" value="SH3_Tf2-1"/>
</dbReference>
<feature type="domain" description="Tf2-1-like SH3-like" evidence="1">
    <location>
        <begin position="18"/>
        <end position="79"/>
    </location>
</feature>
<protein>
    <recommendedName>
        <fullName evidence="1">Tf2-1-like SH3-like domain-containing protein</fullName>
    </recommendedName>
</protein>
<organism evidence="2 3">
    <name type="scientific">Austropuccinia psidii MF-1</name>
    <dbReference type="NCBI Taxonomy" id="1389203"/>
    <lineage>
        <taxon>Eukaryota</taxon>
        <taxon>Fungi</taxon>
        <taxon>Dikarya</taxon>
        <taxon>Basidiomycota</taxon>
        <taxon>Pucciniomycotina</taxon>
        <taxon>Pucciniomycetes</taxon>
        <taxon>Pucciniales</taxon>
        <taxon>Sphaerophragmiaceae</taxon>
        <taxon>Austropuccinia</taxon>
    </lineage>
</organism>
<evidence type="ECO:0000313" key="2">
    <source>
        <dbReference type="EMBL" id="MBW0537013.1"/>
    </source>
</evidence>
<dbReference type="AlphaFoldDB" id="A0A9Q3FFL0"/>
<accession>A0A9Q3FFL0</accession>
<dbReference type="EMBL" id="AVOT02041645">
    <property type="protein sequence ID" value="MBW0537013.1"/>
    <property type="molecule type" value="Genomic_DNA"/>
</dbReference>
<dbReference type="OrthoDB" id="10062030at2759"/>
<reference evidence="2" key="1">
    <citation type="submission" date="2021-03" db="EMBL/GenBank/DDBJ databases">
        <title>Draft genome sequence of rust myrtle Austropuccinia psidii MF-1, a brazilian biotype.</title>
        <authorList>
            <person name="Quecine M.C."/>
            <person name="Pachon D.M.R."/>
            <person name="Bonatelli M.L."/>
            <person name="Correr F.H."/>
            <person name="Franceschini L.M."/>
            <person name="Leite T.F."/>
            <person name="Margarido G.R.A."/>
            <person name="Almeida C.A."/>
            <person name="Ferrarezi J.A."/>
            <person name="Labate C.A."/>
        </authorList>
    </citation>
    <scope>NUCLEOTIDE SEQUENCE</scope>
    <source>
        <strain evidence="2">MF-1</strain>
    </source>
</reference>
<dbReference type="Pfam" id="PF24626">
    <property type="entry name" value="SH3_Tf2-1"/>
    <property type="match status" value="1"/>
</dbReference>
<dbReference type="Proteomes" id="UP000765509">
    <property type="component" value="Unassembled WGS sequence"/>
</dbReference>
<evidence type="ECO:0000259" key="1">
    <source>
        <dbReference type="Pfam" id="PF24626"/>
    </source>
</evidence>